<gene>
    <name evidence="1" type="ORF">WJX74_008210</name>
</gene>
<keyword evidence="2" id="KW-1185">Reference proteome</keyword>
<protein>
    <submittedName>
        <fullName evidence="1">Uncharacterized protein</fullName>
    </submittedName>
</protein>
<dbReference type="Proteomes" id="UP001438707">
    <property type="component" value="Unassembled WGS sequence"/>
</dbReference>
<dbReference type="AlphaFoldDB" id="A0AAW1RZ49"/>
<dbReference type="EMBL" id="JALJOS010000005">
    <property type="protein sequence ID" value="KAK9839035.1"/>
    <property type="molecule type" value="Genomic_DNA"/>
</dbReference>
<evidence type="ECO:0000313" key="1">
    <source>
        <dbReference type="EMBL" id="KAK9839035.1"/>
    </source>
</evidence>
<accession>A0AAW1RZ49</accession>
<evidence type="ECO:0000313" key="2">
    <source>
        <dbReference type="Proteomes" id="UP001438707"/>
    </source>
</evidence>
<name>A0AAW1RZ49_9CHLO</name>
<proteinExistence type="predicted"/>
<sequence length="72" mass="8379">MRFGVLKYMPNPFVMLNQARLYGCKRWADLVDQPTQDQLEMIHFMMKVERGQVRMTGTEGNSPSPDILDAHH</sequence>
<organism evidence="1 2">
    <name type="scientific">Apatococcus lobatus</name>
    <dbReference type="NCBI Taxonomy" id="904363"/>
    <lineage>
        <taxon>Eukaryota</taxon>
        <taxon>Viridiplantae</taxon>
        <taxon>Chlorophyta</taxon>
        <taxon>core chlorophytes</taxon>
        <taxon>Trebouxiophyceae</taxon>
        <taxon>Chlorellales</taxon>
        <taxon>Chlorellaceae</taxon>
        <taxon>Apatococcus</taxon>
    </lineage>
</organism>
<reference evidence="1 2" key="1">
    <citation type="journal article" date="2024" name="Nat. Commun.">
        <title>Phylogenomics reveals the evolutionary origins of lichenization in chlorophyte algae.</title>
        <authorList>
            <person name="Puginier C."/>
            <person name="Libourel C."/>
            <person name="Otte J."/>
            <person name="Skaloud P."/>
            <person name="Haon M."/>
            <person name="Grisel S."/>
            <person name="Petersen M."/>
            <person name="Berrin J.G."/>
            <person name="Delaux P.M."/>
            <person name="Dal Grande F."/>
            <person name="Keller J."/>
        </authorList>
    </citation>
    <scope>NUCLEOTIDE SEQUENCE [LARGE SCALE GENOMIC DNA]</scope>
    <source>
        <strain evidence="1 2">SAG 2145</strain>
    </source>
</reference>
<comment type="caution">
    <text evidence="1">The sequence shown here is derived from an EMBL/GenBank/DDBJ whole genome shotgun (WGS) entry which is preliminary data.</text>
</comment>